<accession>A0A8R7UZB0</accession>
<proteinExistence type="predicted"/>
<reference evidence="2" key="1">
    <citation type="journal article" date="2013" name="Nature">
        <title>Draft genome of the wheat A-genome progenitor Triticum urartu.</title>
        <authorList>
            <person name="Ling H.Q."/>
            <person name="Zhao S."/>
            <person name="Liu D."/>
            <person name="Wang J."/>
            <person name="Sun H."/>
            <person name="Zhang C."/>
            <person name="Fan H."/>
            <person name="Li D."/>
            <person name="Dong L."/>
            <person name="Tao Y."/>
            <person name="Gao C."/>
            <person name="Wu H."/>
            <person name="Li Y."/>
            <person name="Cui Y."/>
            <person name="Guo X."/>
            <person name="Zheng S."/>
            <person name="Wang B."/>
            <person name="Yu K."/>
            <person name="Liang Q."/>
            <person name="Yang W."/>
            <person name="Lou X."/>
            <person name="Chen J."/>
            <person name="Feng M."/>
            <person name="Jian J."/>
            <person name="Zhang X."/>
            <person name="Luo G."/>
            <person name="Jiang Y."/>
            <person name="Liu J."/>
            <person name="Wang Z."/>
            <person name="Sha Y."/>
            <person name="Zhang B."/>
            <person name="Wu H."/>
            <person name="Tang D."/>
            <person name="Shen Q."/>
            <person name="Xue P."/>
            <person name="Zou S."/>
            <person name="Wang X."/>
            <person name="Liu X."/>
            <person name="Wang F."/>
            <person name="Yang Y."/>
            <person name="An X."/>
            <person name="Dong Z."/>
            <person name="Zhang K."/>
            <person name="Zhang X."/>
            <person name="Luo M.C."/>
            <person name="Dvorak J."/>
            <person name="Tong Y."/>
            <person name="Wang J."/>
            <person name="Yang H."/>
            <person name="Li Z."/>
            <person name="Wang D."/>
            <person name="Zhang A."/>
            <person name="Wang J."/>
        </authorList>
    </citation>
    <scope>NUCLEOTIDE SEQUENCE</scope>
    <source>
        <strain evidence="2">cv. G1812</strain>
    </source>
</reference>
<dbReference type="Proteomes" id="UP000015106">
    <property type="component" value="Chromosome 6"/>
</dbReference>
<dbReference type="Gramene" id="TuG1812G0600004328.01.T02">
    <property type="protein sequence ID" value="TuG1812G0600004328.01.T02"/>
    <property type="gene ID" value="TuG1812G0600004328.01"/>
</dbReference>
<keyword evidence="2" id="KW-1185">Reference proteome</keyword>
<evidence type="ECO:0000313" key="1">
    <source>
        <dbReference type="EnsemblPlants" id="TuG1812G0600004328.01.T02"/>
    </source>
</evidence>
<sequence>MFILQGAPSLHELCIKVWDHLCEMTVDEQERTKYGFSNEQKDAHVLWKAPSSSDFKHHNLSMLRVFGFQCEAEIVNCIKSVMKTSAALEDVYMYEKPMCEYCKHTAWK</sequence>
<dbReference type="InterPro" id="IPR044997">
    <property type="entry name" value="F-box_plant"/>
</dbReference>
<name>A0A8R7UZB0_TRIUA</name>
<organism evidence="1 2">
    <name type="scientific">Triticum urartu</name>
    <name type="common">Red wild einkorn</name>
    <name type="synonym">Crithodium urartu</name>
    <dbReference type="NCBI Taxonomy" id="4572"/>
    <lineage>
        <taxon>Eukaryota</taxon>
        <taxon>Viridiplantae</taxon>
        <taxon>Streptophyta</taxon>
        <taxon>Embryophyta</taxon>
        <taxon>Tracheophyta</taxon>
        <taxon>Spermatophyta</taxon>
        <taxon>Magnoliopsida</taxon>
        <taxon>Liliopsida</taxon>
        <taxon>Poales</taxon>
        <taxon>Poaceae</taxon>
        <taxon>BOP clade</taxon>
        <taxon>Pooideae</taxon>
        <taxon>Triticodae</taxon>
        <taxon>Triticeae</taxon>
        <taxon>Triticinae</taxon>
        <taxon>Triticum</taxon>
    </lineage>
</organism>
<reference evidence="1" key="3">
    <citation type="submission" date="2022-06" db="UniProtKB">
        <authorList>
            <consortium name="EnsemblPlants"/>
        </authorList>
    </citation>
    <scope>IDENTIFICATION</scope>
</reference>
<dbReference type="PANTHER" id="PTHR32153">
    <property type="entry name" value="OJ000223_09.16 PROTEIN"/>
    <property type="match status" value="1"/>
</dbReference>
<protein>
    <submittedName>
        <fullName evidence="1">Uncharacterized protein</fullName>
    </submittedName>
</protein>
<dbReference type="EnsemblPlants" id="TuG1812G0600004328.01.T02">
    <property type="protein sequence ID" value="TuG1812G0600004328.01.T02"/>
    <property type="gene ID" value="TuG1812G0600004328.01"/>
</dbReference>
<reference evidence="1" key="2">
    <citation type="submission" date="2018-03" db="EMBL/GenBank/DDBJ databases">
        <title>The Triticum urartu genome reveals the dynamic nature of wheat genome evolution.</title>
        <authorList>
            <person name="Ling H."/>
            <person name="Ma B."/>
            <person name="Shi X."/>
            <person name="Liu H."/>
            <person name="Dong L."/>
            <person name="Sun H."/>
            <person name="Cao Y."/>
            <person name="Gao Q."/>
            <person name="Zheng S."/>
            <person name="Li Y."/>
            <person name="Yu Y."/>
            <person name="Du H."/>
            <person name="Qi M."/>
            <person name="Li Y."/>
            <person name="Yu H."/>
            <person name="Cui Y."/>
            <person name="Wang N."/>
            <person name="Chen C."/>
            <person name="Wu H."/>
            <person name="Zhao Y."/>
            <person name="Zhang J."/>
            <person name="Li Y."/>
            <person name="Zhou W."/>
            <person name="Zhang B."/>
            <person name="Hu W."/>
            <person name="Eijk M."/>
            <person name="Tang J."/>
            <person name="Witsenboer H."/>
            <person name="Zhao S."/>
            <person name="Li Z."/>
            <person name="Zhang A."/>
            <person name="Wang D."/>
            <person name="Liang C."/>
        </authorList>
    </citation>
    <scope>NUCLEOTIDE SEQUENCE [LARGE SCALE GENOMIC DNA]</scope>
    <source>
        <strain evidence="1">cv. G1812</strain>
    </source>
</reference>
<dbReference type="AlphaFoldDB" id="A0A8R7UZB0"/>
<evidence type="ECO:0000313" key="2">
    <source>
        <dbReference type="Proteomes" id="UP000015106"/>
    </source>
</evidence>